<dbReference type="SMART" id="SM00382">
    <property type="entry name" value="AAA"/>
    <property type="match status" value="1"/>
</dbReference>
<dbReference type="KEGG" id="kak:Kalk_18230"/>
<dbReference type="Gene3D" id="3.40.50.300">
    <property type="entry name" value="P-loop containing nucleotide triphosphate hydrolases"/>
    <property type="match status" value="1"/>
</dbReference>
<evidence type="ECO:0000259" key="1">
    <source>
        <dbReference type="SMART" id="SM00382"/>
    </source>
</evidence>
<sequence>MKPLLLLPQLVAKLDRVLERVEPLLPKPSKPVDWTNTHAALWVRQSYSGHLQAVGNTGRITLQDVIGVDTQKEKVVKNTEQFVRGLPANNVLLTGSRGTGKSSLVQALLNEYSAQGLRVIQVDKSDLADLMAIVGAIAGEPYRFLLFCDDLSFEAQDEGYKALKSALDGGMYQSPENLVIYATSNRRHLIPEYMSDNAGASNSETEIHHAEVVEEKVSLSDRFGLWVSFYPINQPMYLDIAQHWLRRLAEPHGIQIPWTDELQVLCVRWADNRGTRSGRTAYQFARQWVGQQLLTR</sequence>
<protein>
    <submittedName>
        <fullName evidence="2">AAA family ATPase</fullName>
    </submittedName>
</protein>
<dbReference type="Proteomes" id="UP000235116">
    <property type="component" value="Chromosome"/>
</dbReference>
<dbReference type="OrthoDB" id="9812140at2"/>
<accession>A0A2K9LPM3</accession>
<feature type="domain" description="AAA+ ATPase" evidence="1">
    <location>
        <begin position="87"/>
        <end position="214"/>
    </location>
</feature>
<name>A0A2K9LPM3_9GAMM</name>
<dbReference type="InterPro" id="IPR008533">
    <property type="entry name" value="DUF815"/>
</dbReference>
<gene>
    <name evidence="2" type="ORF">Kalk_18230</name>
</gene>
<keyword evidence="3" id="KW-1185">Reference proteome</keyword>
<dbReference type="SUPFAM" id="SSF52540">
    <property type="entry name" value="P-loop containing nucleoside triphosphate hydrolases"/>
    <property type="match status" value="1"/>
</dbReference>
<evidence type="ECO:0000313" key="3">
    <source>
        <dbReference type="Proteomes" id="UP000235116"/>
    </source>
</evidence>
<evidence type="ECO:0000313" key="2">
    <source>
        <dbReference type="EMBL" id="AUM14243.1"/>
    </source>
</evidence>
<dbReference type="CDD" id="cd00009">
    <property type="entry name" value="AAA"/>
    <property type="match status" value="1"/>
</dbReference>
<dbReference type="EMBL" id="CP022684">
    <property type="protein sequence ID" value="AUM14243.1"/>
    <property type="molecule type" value="Genomic_DNA"/>
</dbReference>
<dbReference type="PANTHER" id="PTHR42935:SF1">
    <property type="entry name" value="SLR0930 PROTEIN"/>
    <property type="match status" value="1"/>
</dbReference>
<organism evidence="2 3">
    <name type="scientific">Ketobacter alkanivorans</name>
    <dbReference type="NCBI Taxonomy" id="1917421"/>
    <lineage>
        <taxon>Bacteria</taxon>
        <taxon>Pseudomonadati</taxon>
        <taxon>Pseudomonadota</taxon>
        <taxon>Gammaproteobacteria</taxon>
        <taxon>Pseudomonadales</taxon>
        <taxon>Ketobacteraceae</taxon>
        <taxon>Ketobacter</taxon>
    </lineage>
</organism>
<dbReference type="InterPro" id="IPR003593">
    <property type="entry name" value="AAA+_ATPase"/>
</dbReference>
<dbReference type="Pfam" id="PF05673">
    <property type="entry name" value="DUF815"/>
    <property type="match status" value="1"/>
</dbReference>
<proteinExistence type="predicted"/>
<dbReference type="RefSeq" id="WP_101895617.1">
    <property type="nucleotide sequence ID" value="NZ_CP022684.1"/>
</dbReference>
<reference evidence="3" key="1">
    <citation type="submission" date="2017-08" db="EMBL/GenBank/DDBJ databases">
        <title>Direct submision.</title>
        <authorList>
            <person name="Kim S.-J."/>
            <person name="Rhee S.-K."/>
        </authorList>
    </citation>
    <scope>NUCLEOTIDE SEQUENCE [LARGE SCALE GENOMIC DNA]</scope>
    <source>
        <strain evidence="3">GI5</strain>
    </source>
</reference>
<dbReference type="PANTHER" id="PTHR42935">
    <property type="entry name" value="SLR0930 PROTEIN"/>
    <property type="match status" value="1"/>
</dbReference>
<dbReference type="AlphaFoldDB" id="A0A2K9LPM3"/>
<dbReference type="InterPro" id="IPR027417">
    <property type="entry name" value="P-loop_NTPase"/>
</dbReference>